<dbReference type="PANTHER" id="PTHR40392:SF1">
    <property type="entry name" value="2-PHOSPHO-L-LACTATE GUANYLYLTRANSFERASE"/>
    <property type="match status" value="1"/>
</dbReference>
<reference evidence="5" key="1">
    <citation type="submission" date="2020-05" db="EMBL/GenBank/DDBJ databases">
        <authorList>
            <person name="Chiriac C."/>
            <person name="Salcher M."/>
            <person name="Ghai R."/>
            <person name="Kavagutti S V."/>
        </authorList>
    </citation>
    <scope>NUCLEOTIDE SEQUENCE</scope>
</reference>
<dbReference type="InterPro" id="IPR002835">
    <property type="entry name" value="CofC"/>
</dbReference>
<evidence type="ECO:0000256" key="4">
    <source>
        <dbReference type="ARBA" id="ARBA00023134"/>
    </source>
</evidence>
<keyword evidence="2" id="KW-0548">Nucleotidyltransferase</keyword>
<dbReference type="SUPFAM" id="SSF53448">
    <property type="entry name" value="Nucleotide-diphospho-sugar transferases"/>
    <property type="match status" value="1"/>
</dbReference>
<organism evidence="5">
    <name type="scientific">freshwater metagenome</name>
    <dbReference type="NCBI Taxonomy" id="449393"/>
    <lineage>
        <taxon>unclassified sequences</taxon>
        <taxon>metagenomes</taxon>
        <taxon>ecological metagenomes</taxon>
    </lineage>
</organism>
<evidence type="ECO:0000256" key="1">
    <source>
        <dbReference type="ARBA" id="ARBA00022679"/>
    </source>
</evidence>
<name>A0A6J7DJ75_9ZZZZ</name>
<proteinExistence type="inferred from homology"/>
<dbReference type="NCBIfam" id="TIGR03552">
    <property type="entry name" value="F420_cofC"/>
    <property type="match status" value="1"/>
</dbReference>
<dbReference type="GO" id="GO:0043814">
    <property type="term" value="F:phospholactate guanylyltransferase activity"/>
    <property type="evidence" value="ECO:0007669"/>
    <property type="project" value="InterPro"/>
</dbReference>
<dbReference type="AlphaFoldDB" id="A0A6J7DJ75"/>
<dbReference type="PANTHER" id="PTHR40392">
    <property type="entry name" value="2-PHOSPHO-L-LACTATE GUANYLYLTRANSFERASE"/>
    <property type="match status" value="1"/>
</dbReference>
<dbReference type="Gene3D" id="3.90.550.10">
    <property type="entry name" value="Spore Coat Polysaccharide Biosynthesis Protein SpsA, Chain A"/>
    <property type="match status" value="1"/>
</dbReference>
<sequence>MTTFAILPMKSPEVGKSRLYGEIPDAQRRALAAAMFADVLVALGRCSAIEMIVVVSGDPDTARMAAHHGAEWLDDGGAQSHSAAASVGVAHAVANGAARAFLVPGDCPALDPVEVDAFLLEHRSPAGLVVIPDRHGTGTNALLLRPPDAITPAFGPGSHQRHLDLAADASVASKTVSISSLALDIDTAEDLVAMRDHLRGFHGGAAHTRGLLTQMAQVTVD</sequence>
<keyword evidence="3" id="KW-0547">Nucleotide-binding</keyword>
<accession>A0A6J7DJ75</accession>
<dbReference type="GO" id="GO:0005525">
    <property type="term" value="F:GTP binding"/>
    <property type="evidence" value="ECO:0007669"/>
    <property type="project" value="UniProtKB-KW"/>
</dbReference>
<keyword evidence="1" id="KW-0808">Transferase</keyword>
<dbReference type="EMBL" id="CAFBLU010000009">
    <property type="protein sequence ID" value="CAB4870511.1"/>
    <property type="molecule type" value="Genomic_DNA"/>
</dbReference>
<keyword evidence="4" id="KW-0342">GTP-binding</keyword>
<dbReference type="HAMAP" id="MF_02114">
    <property type="entry name" value="CofC"/>
    <property type="match status" value="1"/>
</dbReference>
<gene>
    <name evidence="5" type="ORF">UFOPK3444_00694</name>
</gene>
<evidence type="ECO:0000256" key="2">
    <source>
        <dbReference type="ARBA" id="ARBA00022695"/>
    </source>
</evidence>
<evidence type="ECO:0000256" key="3">
    <source>
        <dbReference type="ARBA" id="ARBA00022741"/>
    </source>
</evidence>
<evidence type="ECO:0000313" key="5">
    <source>
        <dbReference type="EMBL" id="CAB4870511.1"/>
    </source>
</evidence>
<dbReference type="Pfam" id="PF01983">
    <property type="entry name" value="CofC"/>
    <property type="match status" value="1"/>
</dbReference>
<dbReference type="InterPro" id="IPR029044">
    <property type="entry name" value="Nucleotide-diphossugar_trans"/>
</dbReference>
<protein>
    <submittedName>
        <fullName evidence="5">Unannotated protein</fullName>
    </submittedName>
</protein>